<dbReference type="GO" id="GO:0005102">
    <property type="term" value="F:signaling receptor binding"/>
    <property type="evidence" value="ECO:0007669"/>
    <property type="project" value="UniProtKB-KW"/>
</dbReference>
<dbReference type="GO" id="GO:0005576">
    <property type="term" value="C:extracellular region"/>
    <property type="evidence" value="ECO:0007669"/>
    <property type="project" value="InterPro"/>
</dbReference>
<dbReference type="GO" id="GO:0042742">
    <property type="term" value="P:defense response to bacterium"/>
    <property type="evidence" value="ECO:0007669"/>
    <property type="project" value="UniProtKB-KW"/>
</dbReference>
<proteinExistence type="inferred from homology"/>
<dbReference type="RefSeq" id="WP_090488203.1">
    <property type="nucleotide sequence ID" value="NZ_PDYH01000010.1"/>
</dbReference>
<dbReference type="GO" id="GO:0031640">
    <property type="term" value="P:killing of cells of another organism"/>
    <property type="evidence" value="ECO:0007669"/>
    <property type="project" value="UniProtKB-KW"/>
</dbReference>
<evidence type="ECO:0000256" key="2">
    <source>
        <dbReference type="ARBA" id="ARBA00022529"/>
    </source>
</evidence>
<dbReference type="InterPro" id="IPR007682">
    <property type="entry name" value="Lantibiotic_typ-A_Lactobact"/>
</dbReference>
<evidence type="ECO:0000256" key="6">
    <source>
        <dbReference type="ARBA" id="ARBA00023048"/>
    </source>
</evidence>
<accession>A0A2G3ECH4</accession>
<sequence length="48" mass="5461">MNKDLNALTNPIDEKELEQILGGGDGVFRTISHECHMNTWMFIFTCCS</sequence>
<reference evidence="7" key="1">
    <citation type="submission" date="2017-10" db="EMBL/GenBank/DDBJ databases">
        <title>Resolving the taxonomy of Roseburia spp., Eubacterium rectale and Agathobacter spp. through phylogenomic analysis.</title>
        <authorList>
            <person name="Sheridan P.O."/>
            <person name="Walker A.W."/>
            <person name="Duncan S.H."/>
            <person name="Scott K.P."/>
            <person name="Toole P.W.O."/>
            <person name="Luis P."/>
            <person name="Flint H.J."/>
        </authorList>
    </citation>
    <scope>NUCLEOTIDE SEQUENCE [LARGE SCALE GENOMIC DNA]</scope>
    <source>
        <strain evidence="7">JK10</strain>
    </source>
</reference>
<keyword evidence="4" id="KW-0425">Lantibiotic</keyword>
<evidence type="ECO:0000256" key="1">
    <source>
        <dbReference type="ARBA" id="ARBA00009379"/>
    </source>
</evidence>
<evidence type="ECO:0000313" key="8">
    <source>
        <dbReference type="Proteomes" id="UP000224317"/>
    </source>
</evidence>
<dbReference type="NCBIfam" id="NF040664">
    <property type="entry name" value="HEC_x9_TCC_lant"/>
    <property type="match status" value="1"/>
</dbReference>
<protein>
    <submittedName>
        <fullName evidence="7">Type A2 lantipeptide</fullName>
    </submittedName>
</protein>
<dbReference type="Pfam" id="PF04604">
    <property type="entry name" value="L_biotic_typeA"/>
    <property type="match status" value="1"/>
</dbReference>
<dbReference type="EMBL" id="PDYH01000010">
    <property type="protein sequence ID" value="PHU41029.1"/>
    <property type="molecule type" value="Genomic_DNA"/>
</dbReference>
<name>A0A2G3ECH4_9FIRM</name>
<evidence type="ECO:0000313" key="7">
    <source>
        <dbReference type="EMBL" id="PHU41029.1"/>
    </source>
</evidence>
<keyword evidence="3" id="KW-0883">Thioether bond</keyword>
<organism evidence="7 8">
    <name type="scientific">Pseudobutyrivibrio ruminis</name>
    <dbReference type="NCBI Taxonomy" id="46206"/>
    <lineage>
        <taxon>Bacteria</taxon>
        <taxon>Bacillati</taxon>
        <taxon>Bacillota</taxon>
        <taxon>Clostridia</taxon>
        <taxon>Lachnospirales</taxon>
        <taxon>Lachnospiraceae</taxon>
        <taxon>Pseudobutyrivibrio</taxon>
    </lineage>
</organism>
<keyword evidence="6" id="KW-0078">Bacteriocin</keyword>
<dbReference type="Proteomes" id="UP000224317">
    <property type="component" value="Unassembled WGS sequence"/>
</dbReference>
<keyword evidence="5" id="KW-0044">Antibiotic</keyword>
<evidence type="ECO:0000256" key="5">
    <source>
        <dbReference type="ARBA" id="ARBA00023022"/>
    </source>
</evidence>
<keyword evidence="2" id="KW-0929">Antimicrobial</keyword>
<evidence type="ECO:0000256" key="3">
    <source>
        <dbReference type="ARBA" id="ARBA00022784"/>
    </source>
</evidence>
<comment type="similarity">
    <text evidence="1">Belongs to the type A lantibiotic family.</text>
</comment>
<keyword evidence="8" id="KW-1185">Reference proteome</keyword>
<dbReference type="AlphaFoldDB" id="A0A2G3ECH4"/>
<comment type="caution">
    <text evidence="7">The sequence shown here is derived from an EMBL/GenBank/DDBJ whole genome shotgun (WGS) entry which is preliminary data.</text>
</comment>
<evidence type="ECO:0000256" key="4">
    <source>
        <dbReference type="ARBA" id="ARBA00022789"/>
    </source>
</evidence>
<gene>
    <name evidence="7" type="ORF">CSX00_03535</name>
</gene>